<accession>A0A914KZY2</accession>
<dbReference type="EC" id="3.4.19.12" evidence="3"/>
<evidence type="ECO:0000256" key="3">
    <source>
        <dbReference type="RuleBase" id="RU366025"/>
    </source>
</evidence>
<evidence type="ECO:0000256" key="2">
    <source>
        <dbReference type="ARBA" id="ARBA00009085"/>
    </source>
</evidence>
<comment type="catalytic activity">
    <reaction evidence="1 3">
        <text>Thiol-dependent hydrolysis of ester, thioester, amide, peptide and isopeptide bonds formed by the C-terminal Gly of ubiquitin (a 76-residue protein attached to proteins as an intracellular targeting signal).</text>
        <dbReference type="EC" id="3.4.19.12"/>
    </reaction>
</comment>
<keyword evidence="3" id="KW-0645">Protease</keyword>
<keyword evidence="3" id="KW-0788">Thiol protease</keyword>
<organism evidence="6 7">
    <name type="scientific">Meloidogyne incognita</name>
    <name type="common">Southern root-knot nematode worm</name>
    <name type="synonym">Oxyuris incognita</name>
    <dbReference type="NCBI Taxonomy" id="6306"/>
    <lineage>
        <taxon>Eukaryota</taxon>
        <taxon>Metazoa</taxon>
        <taxon>Ecdysozoa</taxon>
        <taxon>Nematoda</taxon>
        <taxon>Chromadorea</taxon>
        <taxon>Rhabditida</taxon>
        <taxon>Tylenchina</taxon>
        <taxon>Tylenchomorpha</taxon>
        <taxon>Tylenchoidea</taxon>
        <taxon>Meloidogynidae</taxon>
        <taxon>Meloidogyninae</taxon>
        <taxon>Meloidogyne</taxon>
        <taxon>Meloidogyne incognita group</taxon>
    </lineage>
</organism>
<feature type="region of interest" description="Disordered" evidence="4">
    <location>
        <begin position="517"/>
        <end position="543"/>
    </location>
</feature>
<dbReference type="InterPro" id="IPR018200">
    <property type="entry name" value="USP_CS"/>
</dbReference>
<proteinExistence type="inferred from homology"/>
<dbReference type="GO" id="GO:0016579">
    <property type="term" value="P:protein deubiquitination"/>
    <property type="evidence" value="ECO:0007669"/>
    <property type="project" value="InterPro"/>
</dbReference>
<reference evidence="7" key="1">
    <citation type="submission" date="2022-11" db="UniProtKB">
        <authorList>
            <consortium name="WormBaseParasite"/>
        </authorList>
    </citation>
    <scope>IDENTIFICATION</scope>
</reference>
<sequence>MNKKPLKYKSYNELKSSSQLDPTFIYQLKRFDTNKCYKHFIQLEKQARLTELEGNDEEAYICYQRALELYQLISDKIDKVFMNGQNGRDFYHKAKDMFTSIELLTENLKLRYDALLAVEKNRNNFREEPDFNDSQQDFVELYIKPTSLLNYVEKNNASILILDYRENKNQIIKCDLTIGEINVVQLEPSTIVLGLPYYTSQTLKNKCPVNRSLHFYRNPVSTFGSFLIESQSPTEVHLNQPIENWKSRVMIRAFNLLHCITKTLDISVRPYMEKISQFDLVILLGDPDDITNLNGTKTKILYHALTTYNRTNRLKHPPLILEDGFRGWELSYPCYTISTKYAPVFEKTFDEQFSVWMEESKRANRLNITYPNLSKLFDVKKTDFNDESELPSSTKFKTSLSFADKLSSKRVFIDEERRTDNAIKAQFSLDSRPETASTDKKMPLIDRSKKPALPTMPMDSMENDNKFAVDDRSIRDKENFDLGRINNKRFAHPQVLGGARIASAGPSVAATVVPLHPTQPIPVQQPSRPTTPDRSTKKGILQQSQQIEPSAYFSNGYKFSLARIMEDSAYKRMKIKPGHTGLVNMGNTCFMNATLQALFHTPIFSQLFRGHCVANFINTKNSLGTKGIISGCFSALIDIAWSGEYSSIRPFIFLDVFAKRVNSTLADRQQHDAQEFQIYLLDALHEDTNRVDKRRPFEQNYDGSNLMASAEDYIKQSRHFSSSPVNDIFNLLTVSVLQCKSCSTRSACFEGLNQISVELPHNNLESGRIFRLKECLNTHFSTTTLDTPWDCPCCKSKQTATRTTKIWSLPKILIIHLKRFSFNSGRFVKNEVDVHFDIENFDLAPYTHAKSTFLQNKVEYNLFAVTNHTGTLNSGHYTSNVKNLQNENEWLHFDDENCTRIRNISSIVTKHAFLLYYVLGNSDDGKNVLL</sequence>
<dbReference type="InterPro" id="IPR028889">
    <property type="entry name" value="USP"/>
</dbReference>
<dbReference type="PANTHER" id="PTHR21646">
    <property type="entry name" value="UBIQUITIN CARBOXYL-TERMINAL HYDROLASE"/>
    <property type="match status" value="1"/>
</dbReference>
<evidence type="ECO:0000313" key="6">
    <source>
        <dbReference type="Proteomes" id="UP000887563"/>
    </source>
</evidence>
<dbReference type="InterPro" id="IPR050185">
    <property type="entry name" value="Ub_carboxyl-term_hydrolase"/>
</dbReference>
<dbReference type="InterPro" id="IPR036873">
    <property type="entry name" value="Rhodanese-like_dom_sf"/>
</dbReference>
<dbReference type="Gene3D" id="1.20.58.80">
    <property type="entry name" value="Phosphotransferase system, lactose/cellobiose-type IIA subunit"/>
    <property type="match status" value="1"/>
</dbReference>
<dbReference type="WBParaSite" id="Minc3s00200g07387">
    <property type="protein sequence ID" value="Minc3s00200g07387"/>
    <property type="gene ID" value="Minc3s00200g07387"/>
</dbReference>
<dbReference type="PROSITE" id="PS00973">
    <property type="entry name" value="USP_2"/>
    <property type="match status" value="1"/>
</dbReference>
<dbReference type="Pfam" id="PF00443">
    <property type="entry name" value="UCH"/>
    <property type="match status" value="1"/>
</dbReference>
<dbReference type="AlphaFoldDB" id="A0A914KZY2"/>
<dbReference type="Proteomes" id="UP000887563">
    <property type="component" value="Unplaced"/>
</dbReference>
<dbReference type="Gene3D" id="3.40.250.10">
    <property type="entry name" value="Rhodanese-like domain"/>
    <property type="match status" value="1"/>
</dbReference>
<name>A0A914KZY2_MELIC</name>
<evidence type="ECO:0000256" key="1">
    <source>
        <dbReference type="ARBA" id="ARBA00000707"/>
    </source>
</evidence>
<dbReference type="InterPro" id="IPR001394">
    <property type="entry name" value="Peptidase_C19_UCH"/>
</dbReference>
<dbReference type="InterPro" id="IPR038765">
    <property type="entry name" value="Papain-like_cys_pep_sf"/>
</dbReference>
<protein>
    <recommendedName>
        <fullName evidence="3">Ubiquitin carboxyl-terminal hydrolase</fullName>
        <ecNumber evidence="3">3.4.19.12</ecNumber>
    </recommendedName>
</protein>
<dbReference type="Gene3D" id="3.90.70.10">
    <property type="entry name" value="Cysteine proteinases"/>
    <property type="match status" value="1"/>
</dbReference>
<feature type="domain" description="USP" evidence="5">
    <location>
        <begin position="580"/>
        <end position="920"/>
    </location>
</feature>
<dbReference type="SUPFAM" id="SSF140856">
    <property type="entry name" value="USP8 N-terminal domain-like"/>
    <property type="match status" value="1"/>
</dbReference>
<comment type="similarity">
    <text evidence="2 3">Belongs to the peptidase C19 family.</text>
</comment>
<evidence type="ECO:0000256" key="4">
    <source>
        <dbReference type="SAM" id="MobiDB-lite"/>
    </source>
</evidence>
<dbReference type="SUPFAM" id="SSF54001">
    <property type="entry name" value="Cysteine proteinases"/>
    <property type="match status" value="1"/>
</dbReference>
<dbReference type="PROSITE" id="PS00972">
    <property type="entry name" value="USP_1"/>
    <property type="match status" value="1"/>
</dbReference>
<dbReference type="CDD" id="cd02674">
    <property type="entry name" value="Peptidase_C19R"/>
    <property type="match status" value="1"/>
</dbReference>
<dbReference type="PANTHER" id="PTHR21646:SF91">
    <property type="entry name" value="USP DOMAIN-CONTAINING PROTEIN"/>
    <property type="match status" value="1"/>
</dbReference>
<dbReference type="PROSITE" id="PS50235">
    <property type="entry name" value="USP_3"/>
    <property type="match status" value="1"/>
</dbReference>
<dbReference type="GO" id="GO:0004843">
    <property type="term" value="F:cysteine-type deubiquitinase activity"/>
    <property type="evidence" value="ECO:0007669"/>
    <property type="project" value="UniProtKB-UniRule"/>
</dbReference>
<keyword evidence="3" id="KW-0833">Ubl conjugation pathway</keyword>
<feature type="compositionally biased region" description="Polar residues" evidence="4">
    <location>
        <begin position="521"/>
        <end position="533"/>
    </location>
</feature>
<keyword evidence="3" id="KW-0378">Hydrolase</keyword>
<evidence type="ECO:0000313" key="7">
    <source>
        <dbReference type="WBParaSite" id="Minc3s00200g07387"/>
    </source>
</evidence>
<dbReference type="GO" id="GO:0006508">
    <property type="term" value="P:proteolysis"/>
    <property type="evidence" value="ECO:0007669"/>
    <property type="project" value="UniProtKB-KW"/>
</dbReference>
<evidence type="ECO:0000259" key="5">
    <source>
        <dbReference type="PROSITE" id="PS50235"/>
    </source>
</evidence>
<keyword evidence="6" id="KW-1185">Reference proteome</keyword>